<dbReference type="Proteomes" id="UP000068167">
    <property type="component" value="Chromosome"/>
</dbReference>
<evidence type="ECO:0000313" key="2">
    <source>
        <dbReference type="Proteomes" id="UP000068167"/>
    </source>
</evidence>
<accession>A0A0K1S8F4</accession>
<sequence>MVKNEIICQRITFFPIFNKNFTIIASFQGAKGFFSWIIGHC</sequence>
<proteinExistence type="predicted"/>
<dbReference type="KEGG" id="mpk:VL20_5587"/>
<protein>
    <submittedName>
        <fullName evidence="1">Uncharacterized protein</fullName>
    </submittedName>
</protein>
<dbReference type="EMBL" id="CP011339">
    <property type="protein sequence ID" value="AKV70409.1"/>
    <property type="molecule type" value="Genomic_DNA"/>
</dbReference>
<dbReference type="AlphaFoldDB" id="A0A0K1S8F4"/>
<reference evidence="1 2" key="1">
    <citation type="journal article" date="2016" name="Stand. Genomic Sci.">
        <title>Complete genome sequence and genomic characterization of Microcystis panniformis FACHB 1757 by third-generation sequencing.</title>
        <authorList>
            <person name="Zhang J.Y."/>
            <person name="Guan R."/>
            <person name="Zhang H.J."/>
            <person name="Li H."/>
            <person name="Xiao P."/>
            <person name="Yu G.L."/>
            <person name="Du L."/>
            <person name="Cao D.M."/>
            <person name="Zhu B.C."/>
            <person name="Li R.H."/>
            <person name="Lu Z.H."/>
        </authorList>
    </citation>
    <scope>NUCLEOTIDE SEQUENCE [LARGE SCALE GENOMIC DNA]</scope>
    <source>
        <strain evidence="1 2">FACHB-1757</strain>
    </source>
</reference>
<organism evidence="1 2">
    <name type="scientific">Microcystis panniformis FACHB-1757</name>
    <dbReference type="NCBI Taxonomy" id="1638788"/>
    <lineage>
        <taxon>Bacteria</taxon>
        <taxon>Bacillati</taxon>
        <taxon>Cyanobacteriota</taxon>
        <taxon>Cyanophyceae</taxon>
        <taxon>Oscillatoriophycideae</taxon>
        <taxon>Chroococcales</taxon>
        <taxon>Microcystaceae</taxon>
        <taxon>Microcystis</taxon>
    </lineage>
</organism>
<name>A0A0K1S8F4_9CHRO</name>
<evidence type="ECO:0000313" key="1">
    <source>
        <dbReference type="EMBL" id="AKV70409.1"/>
    </source>
</evidence>
<keyword evidence="2" id="KW-1185">Reference proteome</keyword>
<gene>
    <name evidence="1" type="ORF">VL20_5587</name>
</gene>